<gene>
    <name evidence="2" type="ORF">S01H1_15697</name>
</gene>
<keyword evidence="1" id="KW-0472">Membrane</keyword>
<sequence>VLDIIPLREFVYFFTKKLDKQRVAIDLGFGQIIELDKTRLTILHRVNLTVAIGQIISSLFIFYLIYLFGMQIVSIEKITVGKIIISQIMAEYFFMSSLVLFGCCLLVSGSLMIYMNREVLTLGV</sequence>
<comment type="caution">
    <text evidence="2">The sequence shown here is derived from an EMBL/GenBank/DDBJ whole genome shotgun (WGS) entry which is preliminary data.</text>
</comment>
<keyword evidence="1" id="KW-0812">Transmembrane</keyword>
<organism evidence="2">
    <name type="scientific">marine sediment metagenome</name>
    <dbReference type="NCBI Taxonomy" id="412755"/>
    <lineage>
        <taxon>unclassified sequences</taxon>
        <taxon>metagenomes</taxon>
        <taxon>ecological metagenomes</taxon>
    </lineage>
</organism>
<dbReference type="EMBL" id="BARS01008207">
    <property type="protein sequence ID" value="GAF75475.1"/>
    <property type="molecule type" value="Genomic_DNA"/>
</dbReference>
<keyword evidence="1" id="KW-1133">Transmembrane helix</keyword>
<reference evidence="2" key="1">
    <citation type="journal article" date="2014" name="Front. Microbiol.">
        <title>High frequency of phylogenetically diverse reductive dehalogenase-homologous genes in deep subseafloor sedimentary metagenomes.</title>
        <authorList>
            <person name="Kawai M."/>
            <person name="Futagami T."/>
            <person name="Toyoda A."/>
            <person name="Takaki Y."/>
            <person name="Nishi S."/>
            <person name="Hori S."/>
            <person name="Arai W."/>
            <person name="Tsubouchi T."/>
            <person name="Morono Y."/>
            <person name="Uchiyama I."/>
            <person name="Ito T."/>
            <person name="Fujiyama A."/>
            <person name="Inagaki F."/>
            <person name="Takami H."/>
        </authorList>
    </citation>
    <scope>NUCLEOTIDE SEQUENCE</scope>
    <source>
        <strain evidence="2">Expedition CK06-06</strain>
    </source>
</reference>
<name>X0THC3_9ZZZZ</name>
<evidence type="ECO:0000256" key="1">
    <source>
        <dbReference type="SAM" id="Phobius"/>
    </source>
</evidence>
<accession>X0THC3</accession>
<feature type="transmembrane region" description="Helical" evidence="1">
    <location>
        <begin position="48"/>
        <end position="69"/>
    </location>
</feature>
<protein>
    <submittedName>
        <fullName evidence="2">Uncharacterized protein</fullName>
    </submittedName>
</protein>
<evidence type="ECO:0000313" key="2">
    <source>
        <dbReference type="EMBL" id="GAF75475.1"/>
    </source>
</evidence>
<proteinExistence type="predicted"/>
<feature type="transmembrane region" description="Helical" evidence="1">
    <location>
        <begin position="90"/>
        <end position="115"/>
    </location>
</feature>
<dbReference type="AlphaFoldDB" id="X0THC3"/>
<feature type="non-terminal residue" evidence="2">
    <location>
        <position position="1"/>
    </location>
</feature>